<organism evidence="3 4">
    <name type="scientific">Sphingobacterium oryzagri</name>
    <dbReference type="NCBI Taxonomy" id="3025669"/>
    <lineage>
        <taxon>Bacteria</taxon>
        <taxon>Pseudomonadati</taxon>
        <taxon>Bacteroidota</taxon>
        <taxon>Sphingobacteriia</taxon>
        <taxon>Sphingobacteriales</taxon>
        <taxon>Sphingobacteriaceae</taxon>
        <taxon>Sphingobacterium</taxon>
    </lineage>
</organism>
<sequence>MENKITAGIWFVFIGLILLFHNIDVIDFNFIATLKYWPLLIVIVGINLMVQNRANGNYIKIGANVLFLGWITYAGLTAPASHWTSELLNNKDIKIGNLDDDDPLSNRVEILTDSSATSASLEFNGGAGKFEINTDSAQQLVAAHSENENMGMNIRSRVEEGKQLVELNAKPTNDSKKTGKVFIQINQNQLWDLEFNYGAASIEGDLSKLRFKNLDINTGASNMDVKLGMPKTEVARIAIATGASKIHFSIPKEAAAKIKYSSILSKNSFEGFEKNKNGVAQTANYNEAANKFEIELDGAANTFTITRY</sequence>
<keyword evidence="4" id="KW-1185">Reference proteome</keyword>
<feature type="transmembrane region" description="Helical" evidence="1">
    <location>
        <begin position="57"/>
        <end position="76"/>
    </location>
</feature>
<dbReference type="InterPro" id="IPR043726">
    <property type="entry name" value="LiaI-LiaF-like_TM1"/>
</dbReference>
<evidence type="ECO:0000256" key="1">
    <source>
        <dbReference type="SAM" id="Phobius"/>
    </source>
</evidence>
<accession>A0ABY7WKW3</accession>
<evidence type="ECO:0000259" key="2">
    <source>
        <dbReference type="Pfam" id="PF18917"/>
    </source>
</evidence>
<dbReference type="Pfam" id="PF18917">
    <property type="entry name" value="LiaI-LiaF-like_TM1"/>
    <property type="match status" value="1"/>
</dbReference>
<dbReference type="EMBL" id="CP117880">
    <property type="protein sequence ID" value="WDF67994.1"/>
    <property type="molecule type" value="Genomic_DNA"/>
</dbReference>
<dbReference type="Proteomes" id="UP001221558">
    <property type="component" value="Chromosome"/>
</dbReference>
<feature type="transmembrane region" description="Helical" evidence="1">
    <location>
        <begin position="7"/>
        <end position="23"/>
    </location>
</feature>
<feature type="transmembrane region" description="Helical" evidence="1">
    <location>
        <begin position="29"/>
        <end position="50"/>
    </location>
</feature>
<keyword evidence="1" id="KW-1133">Transmembrane helix</keyword>
<feature type="domain" description="LiaI-LiaF-like transmembrane region" evidence="2">
    <location>
        <begin position="5"/>
        <end position="48"/>
    </location>
</feature>
<evidence type="ECO:0000313" key="3">
    <source>
        <dbReference type="EMBL" id="WDF67994.1"/>
    </source>
</evidence>
<reference evidence="3 4" key="1">
    <citation type="submission" date="2023-02" db="EMBL/GenBank/DDBJ databases">
        <title>Genome sequence of Sphingobacterium sp. KACC 22765.</title>
        <authorList>
            <person name="Kim S."/>
            <person name="Heo J."/>
            <person name="Kwon S.-W."/>
        </authorList>
    </citation>
    <scope>NUCLEOTIDE SEQUENCE [LARGE SCALE GENOMIC DNA]</scope>
    <source>
        <strain evidence="3 4">KACC 22765</strain>
    </source>
</reference>
<name>A0ABY7WKW3_9SPHI</name>
<protein>
    <submittedName>
        <fullName evidence="3">DUF5668 domain-containing protein</fullName>
    </submittedName>
</protein>
<keyword evidence="1" id="KW-0472">Membrane</keyword>
<keyword evidence="1" id="KW-0812">Transmembrane</keyword>
<proteinExistence type="predicted"/>
<evidence type="ECO:0000313" key="4">
    <source>
        <dbReference type="Proteomes" id="UP001221558"/>
    </source>
</evidence>
<gene>
    <name evidence="3" type="ORF">PQ465_17035</name>
</gene>
<dbReference type="RefSeq" id="WP_274266734.1">
    <property type="nucleotide sequence ID" value="NZ_CP117880.1"/>
</dbReference>